<dbReference type="InterPro" id="IPR013196">
    <property type="entry name" value="HTH_11"/>
</dbReference>
<dbReference type="SUPFAM" id="SSF55681">
    <property type="entry name" value="Class II aaRS and biotin synthetases"/>
    <property type="match status" value="1"/>
</dbReference>
<dbReference type="GO" id="GO:0005737">
    <property type="term" value="C:cytoplasm"/>
    <property type="evidence" value="ECO:0007669"/>
    <property type="project" value="TreeGrafter"/>
</dbReference>
<sequence>MSNIDIKSKSTKERVMDILSNSQEKYISGEDISEKLGISRASVWKHINNLKKEGFDIESRSGMGYALKGKISNNLTPYEIKKNLNTEFIGQNIEYFETIDSTNMYAGKIANKSPEGTVVIANEQTKGKGRTGRRWISKEEEGLYFSLILKPEIAIVKASFLTQLAGAALVSAFENMGIDAKIKWPNDIILNGKKIAGVLTEMSAEIDRIFYIVIGIGINLYNENFDDEIKEKASSLLKEGYKVSRKDFLQEFFKEFEAMYREFLCDNRNEVLDILRKKSAVIGKEIYVIDGKKRKKAKALNIDSYGNLEVRFEDGEEKTVFTGEISIRGLESYI</sequence>
<dbReference type="EC" id="6.3.4.15" evidence="5"/>
<dbReference type="Gene3D" id="1.10.10.10">
    <property type="entry name" value="Winged helix-like DNA-binding domain superfamily/Winged helix DNA-binding domain"/>
    <property type="match status" value="1"/>
</dbReference>
<evidence type="ECO:0000256" key="5">
    <source>
        <dbReference type="HAMAP-Rule" id="MF_00978"/>
    </source>
</evidence>
<keyword evidence="8" id="KW-1185">Reference proteome</keyword>
<feature type="binding site" evidence="5">
    <location>
        <begin position="101"/>
        <end position="103"/>
    </location>
    <ligand>
        <name>biotin</name>
        <dbReference type="ChEBI" id="CHEBI:57586"/>
    </ligand>
</feature>
<dbReference type="InterPro" id="IPR004408">
    <property type="entry name" value="Biotin_CoA_COase_ligase"/>
</dbReference>
<comment type="function">
    <text evidence="5">Acts both as a biotin--[acetyl-CoA-carboxylase] ligase and a repressor.</text>
</comment>
<dbReference type="PROSITE" id="PS51733">
    <property type="entry name" value="BPL_LPL_CATALYTIC"/>
    <property type="match status" value="1"/>
</dbReference>
<dbReference type="GO" id="GO:0004077">
    <property type="term" value="F:biotin--[biotin carboxyl-carrier protein] ligase activity"/>
    <property type="evidence" value="ECO:0007669"/>
    <property type="project" value="UniProtKB-UniRule"/>
</dbReference>
<dbReference type="Pfam" id="PF02237">
    <property type="entry name" value="BPL_C"/>
    <property type="match status" value="1"/>
</dbReference>
<dbReference type="PANTHER" id="PTHR12835">
    <property type="entry name" value="BIOTIN PROTEIN LIGASE"/>
    <property type="match status" value="1"/>
</dbReference>
<proteinExistence type="inferred from homology"/>
<keyword evidence="5" id="KW-0804">Transcription</keyword>
<dbReference type="InterPro" id="IPR036388">
    <property type="entry name" value="WH-like_DNA-bd_sf"/>
</dbReference>
<feature type="DNA-binding region" description="H-T-H motif" evidence="5">
    <location>
        <begin position="29"/>
        <end position="48"/>
    </location>
</feature>
<gene>
    <name evidence="5" type="primary">birA</name>
    <name evidence="7" type="ORF">SAMN05216454_11524</name>
</gene>
<keyword evidence="2 5" id="KW-0547">Nucleotide-binding</keyword>
<keyword evidence="3 5" id="KW-0067">ATP-binding</keyword>
<comment type="catalytic activity">
    <reaction evidence="5">
        <text>biotin + L-lysyl-[protein] + ATP = N(6)-biotinyl-L-lysyl-[protein] + AMP + diphosphate + H(+)</text>
        <dbReference type="Rhea" id="RHEA:11756"/>
        <dbReference type="Rhea" id="RHEA-COMP:9752"/>
        <dbReference type="Rhea" id="RHEA-COMP:10505"/>
        <dbReference type="ChEBI" id="CHEBI:15378"/>
        <dbReference type="ChEBI" id="CHEBI:29969"/>
        <dbReference type="ChEBI" id="CHEBI:30616"/>
        <dbReference type="ChEBI" id="CHEBI:33019"/>
        <dbReference type="ChEBI" id="CHEBI:57586"/>
        <dbReference type="ChEBI" id="CHEBI:83144"/>
        <dbReference type="ChEBI" id="CHEBI:456215"/>
        <dbReference type="EC" id="6.3.4.15"/>
    </reaction>
</comment>
<dbReference type="InterPro" id="IPR011991">
    <property type="entry name" value="ArsR-like_HTH"/>
</dbReference>
<evidence type="ECO:0000256" key="1">
    <source>
        <dbReference type="ARBA" id="ARBA00022598"/>
    </source>
</evidence>
<comment type="similarity">
    <text evidence="5">Belongs to the biotin--protein ligase family.</text>
</comment>
<keyword evidence="5" id="KW-0805">Transcription regulation</keyword>
<dbReference type="AlphaFoldDB" id="A0A1H8JNT0"/>
<dbReference type="HAMAP" id="MF_00978">
    <property type="entry name" value="Bifunct_BirA"/>
    <property type="match status" value="1"/>
</dbReference>
<feature type="domain" description="BPL/LPL catalytic" evidence="6">
    <location>
        <begin position="78"/>
        <end position="264"/>
    </location>
</feature>
<dbReference type="GO" id="GO:0016740">
    <property type="term" value="F:transferase activity"/>
    <property type="evidence" value="ECO:0007669"/>
    <property type="project" value="UniProtKB-ARBA"/>
</dbReference>
<dbReference type="SUPFAM" id="SSF46785">
    <property type="entry name" value="Winged helix' DNA-binding domain"/>
    <property type="match status" value="1"/>
</dbReference>
<dbReference type="GO" id="GO:0009249">
    <property type="term" value="P:protein lipoylation"/>
    <property type="evidence" value="ECO:0007669"/>
    <property type="project" value="UniProtKB-ARBA"/>
</dbReference>
<dbReference type="InterPro" id="IPR008988">
    <property type="entry name" value="Transcriptional_repressor_C"/>
</dbReference>
<dbReference type="InterPro" id="IPR036390">
    <property type="entry name" value="WH_DNA-bd_sf"/>
</dbReference>
<keyword evidence="4 5" id="KW-0092">Biotin</keyword>
<dbReference type="PANTHER" id="PTHR12835:SF5">
    <property type="entry name" value="BIOTIN--PROTEIN LIGASE"/>
    <property type="match status" value="1"/>
</dbReference>
<dbReference type="Pfam" id="PF08279">
    <property type="entry name" value="HTH_11"/>
    <property type="match status" value="1"/>
</dbReference>
<dbReference type="CDD" id="cd00090">
    <property type="entry name" value="HTH_ARSR"/>
    <property type="match status" value="1"/>
</dbReference>
<dbReference type="InterPro" id="IPR030855">
    <property type="entry name" value="Bifunct_BirA"/>
</dbReference>
<evidence type="ECO:0000256" key="4">
    <source>
        <dbReference type="ARBA" id="ARBA00023267"/>
    </source>
</evidence>
<feature type="binding site" evidence="5">
    <location>
        <position position="124"/>
    </location>
    <ligand>
        <name>biotin</name>
        <dbReference type="ChEBI" id="CHEBI:57586"/>
    </ligand>
</feature>
<feature type="binding site" evidence="5">
    <location>
        <position position="194"/>
    </location>
    <ligand>
        <name>biotin</name>
        <dbReference type="ChEBI" id="CHEBI:57586"/>
    </ligand>
</feature>
<dbReference type="GO" id="GO:0003677">
    <property type="term" value="F:DNA binding"/>
    <property type="evidence" value="ECO:0007669"/>
    <property type="project" value="UniProtKB-UniRule"/>
</dbReference>
<dbReference type="Proteomes" id="UP000199512">
    <property type="component" value="Unassembled WGS sequence"/>
</dbReference>
<dbReference type="GO" id="GO:0005524">
    <property type="term" value="F:ATP binding"/>
    <property type="evidence" value="ECO:0007669"/>
    <property type="project" value="UniProtKB-UniRule"/>
</dbReference>
<keyword evidence="1 5" id="KW-0436">Ligase</keyword>
<evidence type="ECO:0000259" key="6">
    <source>
        <dbReference type="PROSITE" id="PS51733"/>
    </source>
</evidence>
<dbReference type="EMBL" id="FODF01000015">
    <property type="protein sequence ID" value="SEN81986.1"/>
    <property type="molecule type" value="Genomic_DNA"/>
</dbReference>
<accession>A0A1H8JNT0</accession>
<dbReference type="GO" id="GO:0006355">
    <property type="term" value="P:regulation of DNA-templated transcription"/>
    <property type="evidence" value="ECO:0007669"/>
    <property type="project" value="UniProtKB-UniRule"/>
</dbReference>
<reference evidence="7 8" key="1">
    <citation type="submission" date="2016-10" db="EMBL/GenBank/DDBJ databases">
        <authorList>
            <person name="de Groot N.N."/>
        </authorList>
    </citation>
    <scope>NUCLEOTIDE SEQUENCE [LARGE SCALE GENOMIC DNA]</scope>
    <source>
        <strain evidence="7 8">Calf135</strain>
    </source>
</reference>
<dbReference type="Gene3D" id="2.30.30.100">
    <property type="match status" value="1"/>
</dbReference>
<dbReference type="InterPro" id="IPR003142">
    <property type="entry name" value="BPL_C"/>
</dbReference>
<organism evidence="7 8">
    <name type="scientific">Peptostreptococcus russellii</name>
    <dbReference type="NCBI Taxonomy" id="215200"/>
    <lineage>
        <taxon>Bacteria</taxon>
        <taxon>Bacillati</taxon>
        <taxon>Bacillota</taxon>
        <taxon>Clostridia</taxon>
        <taxon>Peptostreptococcales</taxon>
        <taxon>Peptostreptococcaceae</taxon>
        <taxon>Peptostreptococcus</taxon>
    </lineage>
</organism>
<protein>
    <recommendedName>
        <fullName evidence="5">Bifunctional ligase/repressor BirA</fullName>
    </recommendedName>
    <alternativeName>
        <fullName evidence="5">Biotin--[acetyl-CoA-carboxylase] ligase</fullName>
        <ecNumber evidence="5">6.3.4.15</ecNumber>
    </alternativeName>
    <alternativeName>
        <fullName evidence="5">Biotin--protein ligase</fullName>
    </alternativeName>
    <alternativeName>
        <fullName evidence="5">Biotin-[acetyl-CoA carboxylase] synthetase</fullName>
    </alternativeName>
</protein>
<dbReference type="NCBIfam" id="TIGR00121">
    <property type="entry name" value="birA_ligase"/>
    <property type="match status" value="1"/>
</dbReference>
<dbReference type="InterPro" id="IPR045864">
    <property type="entry name" value="aa-tRNA-synth_II/BPL/LPL"/>
</dbReference>
<dbReference type="Pfam" id="PF03099">
    <property type="entry name" value="BPL_LplA_LipB"/>
    <property type="match status" value="1"/>
</dbReference>
<keyword evidence="5" id="KW-0238">DNA-binding</keyword>
<evidence type="ECO:0000313" key="7">
    <source>
        <dbReference type="EMBL" id="SEN81986.1"/>
    </source>
</evidence>
<dbReference type="InterPro" id="IPR004143">
    <property type="entry name" value="BPL_LPL_catalytic"/>
</dbReference>
<dbReference type="OrthoDB" id="9807064at2"/>
<name>A0A1H8JNT0_9FIRM</name>
<dbReference type="STRING" id="215200.SAMN05216454_11524"/>
<keyword evidence="5" id="KW-0678">Repressor</keyword>
<dbReference type="Gene3D" id="3.30.930.10">
    <property type="entry name" value="Bira Bifunctional Protein, Domain 2"/>
    <property type="match status" value="1"/>
</dbReference>
<comment type="caution">
    <text evidence="5">Lacks conserved residue(s) required for the propagation of feature annotation.</text>
</comment>
<dbReference type="CDD" id="cd16442">
    <property type="entry name" value="BPL"/>
    <property type="match status" value="1"/>
</dbReference>
<evidence type="ECO:0000256" key="3">
    <source>
        <dbReference type="ARBA" id="ARBA00022840"/>
    </source>
</evidence>
<dbReference type="SUPFAM" id="SSF50037">
    <property type="entry name" value="C-terminal domain of transcriptional repressors"/>
    <property type="match status" value="1"/>
</dbReference>
<evidence type="ECO:0000313" key="8">
    <source>
        <dbReference type="Proteomes" id="UP000199512"/>
    </source>
</evidence>
<evidence type="ECO:0000256" key="2">
    <source>
        <dbReference type="ARBA" id="ARBA00022741"/>
    </source>
</evidence>
<dbReference type="RefSeq" id="WP_091975962.1">
    <property type="nucleotide sequence ID" value="NZ_FODF01000015.1"/>
</dbReference>